<dbReference type="AlphaFoldDB" id="A0A0L0MHM9"/>
<keyword evidence="1" id="KW-0812">Transmembrane</keyword>
<dbReference type="InterPro" id="IPR008457">
    <property type="entry name" value="Cu-R_CopD_dom"/>
</dbReference>
<evidence type="ECO:0000313" key="3">
    <source>
        <dbReference type="EMBL" id="KND61828.1"/>
    </source>
</evidence>
<dbReference type="EMBL" id="LFJJ01000011">
    <property type="protein sequence ID" value="KND61828.1"/>
    <property type="molecule type" value="Genomic_DNA"/>
</dbReference>
<sequence length="194" mass="21213">MFCAGKALGLSQNASLFEINENRIKRNGACRLHNKQPHLQNPMNKAIEAALFLHLLGVAVWIGGMVFAHFCLRPALGDLTPQLRLPLWEAVFSRFFNWVAGAVLVILITGGFLLMQFGGGHAVWSLHAMAGLGIVMMLIFGHIRFGVFPRIRRAVQAQNWPDGARAVATVRRLVVINLVLGVVTIGTAVLSRGL</sequence>
<keyword evidence="1" id="KW-1133">Transmembrane helix</keyword>
<evidence type="ECO:0000259" key="2">
    <source>
        <dbReference type="Pfam" id="PF05425"/>
    </source>
</evidence>
<dbReference type="GO" id="GO:0016020">
    <property type="term" value="C:membrane"/>
    <property type="evidence" value="ECO:0007669"/>
    <property type="project" value="InterPro"/>
</dbReference>
<name>A0A0L0MHM9_9BURK</name>
<dbReference type="PATRIC" id="fig|242163.4.peg.482"/>
<feature type="transmembrane region" description="Helical" evidence="1">
    <location>
        <begin position="95"/>
        <end position="117"/>
    </location>
</feature>
<evidence type="ECO:0000256" key="1">
    <source>
        <dbReference type="SAM" id="Phobius"/>
    </source>
</evidence>
<accession>A0A0L0MHM9</accession>
<comment type="caution">
    <text evidence="3">The sequence shown here is derived from an EMBL/GenBank/DDBJ whole genome shotgun (WGS) entry which is preliminary data.</text>
</comment>
<feature type="transmembrane region" description="Helical" evidence="1">
    <location>
        <begin position="51"/>
        <end position="75"/>
    </location>
</feature>
<gene>
    <name evidence="3" type="ORF">BVER_06001</name>
</gene>
<evidence type="ECO:0000313" key="4">
    <source>
        <dbReference type="Proteomes" id="UP000036959"/>
    </source>
</evidence>
<feature type="domain" description="Copper resistance protein D" evidence="2">
    <location>
        <begin position="90"/>
        <end position="190"/>
    </location>
</feature>
<feature type="transmembrane region" description="Helical" evidence="1">
    <location>
        <begin position="173"/>
        <end position="191"/>
    </location>
</feature>
<proteinExistence type="predicted"/>
<dbReference type="Pfam" id="PF05425">
    <property type="entry name" value="CopD"/>
    <property type="match status" value="1"/>
</dbReference>
<dbReference type="Proteomes" id="UP000036959">
    <property type="component" value="Unassembled WGS sequence"/>
</dbReference>
<organism evidence="3 4">
    <name type="scientific">Candidatus Burkholderia verschuerenii</name>
    <dbReference type="NCBI Taxonomy" id="242163"/>
    <lineage>
        <taxon>Bacteria</taxon>
        <taxon>Pseudomonadati</taxon>
        <taxon>Pseudomonadota</taxon>
        <taxon>Betaproteobacteria</taxon>
        <taxon>Burkholderiales</taxon>
        <taxon>Burkholderiaceae</taxon>
        <taxon>Burkholderia</taxon>
    </lineage>
</organism>
<feature type="transmembrane region" description="Helical" evidence="1">
    <location>
        <begin position="123"/>
        <end position="143"/>
    </location>
</feature>
<protein>
    <submittedName>
        <fullName evidence="3">Putative exported protein</fullName>
    </submittedName>
</protein>
<keyword evidence="4" id="KW-1185">Reference proteome</keyword>
<reference evidence="4" key="1">
    <citation type="submission" date="2015-06" db="EMBL/GenBank/DDBJ databases">
        <title>Comparative genomics of Burkholderia leaf nodule symbionts.</title>
        <authorList>
            <person name="Carlier A."/>
            <person name="Eberl L."/>
            <person name="Pinto-Carbo M."/>
        </authorList>
    </citation>
    <scope>NUCLEOTIDE SEQUENCE [LARGE SCALE GENOMIC DNA]</scope>
    <source>
        <strain evidence="4">UZHbot4</strain>
    </source>
</reference>
<keyword evidence="1" id="KW-0472">Membrane</keyword>